<evidence type="ECO:0000313" key="2">
    <source>
        <dbReference type="EMBL" id="GLC24741.1"/>
    </source>
</evidence>
<dbReference type="NCBIfam" id="TIGR00481">
    <property type="entry name" value="YbhB/YbcL family Raf kinase inhibitor-like protein"/>
    <property type="match status" value="1"/>
</dbReference>
<name>A0AA37Q9E8_9BACT</name>
<dbReference type="Gene3D" id="3.90.280.10">
    <property type="entry name" value="PEBP-like"/>
    <property type="match status" value="1"/>
</dbReference>
<reference evidence="2" key="1">
    <citation type="submission" date="2022-08" db="EMBL/GenBank/DDBJ databases">
        <title>Draft genome sequencing of Roseisolibacter agri AW1220.</title>
        <authorList>
            <person name="Tobiishi Y."/>
            <person name="Tonouchi A."/>
        </authorList>
    </citation>
    <scope>NUCLEOTIDE SEQUENCE</scope>
    <source>
        <strain evidence="2">AW1220</strain>
    </source>
</reference>
<organism evidence="2 3">
    <name type="scientific">Roseisolibacter agri</name>
    <dbReference type="NCBI Taxonomy" id="2014610"/>
    <lineage>
        <taxon>Bacteria</taxon>
        <taxon>Pseudomonadati</taxon>
        <taxon>Gemmatimonadota</taxon>
        <taxon>Gemmatimonadia</taxon>
        <taxon>Gemmatimonadales</taxon>
        <taxon>Gemmatimonadaceae</taxon>
        <taxon>Roseisolibacter</taxon>
    </lineage>
</organism>
<dbReference type="Proteomes" id="UP001161325">
    <property type="component" value="Unassembled WGS sequence"/>
</dbReference>
<dbReference type="CDD" id="cd00865">
    <property type="entry name" value="PEBP_bact_arch"/>
    <property type="match status" value="1"/>
</dbReference>
<feature type="signal peptide" evidence="1">
    <location>
        <begin position="1"/>
        <end position="26"/>
    </location>
</feature>
<gene>
    <name evidence="2" type="ORF">rosag_12540</name>
</gene>
<dbReference type="PANTHER" id="PTHR30289:SF1">
    <property type="entry name" value="PEBP (PHOSPHATIDYLETHANOLAMINE-BINDING PROTEIN) FAMILY PROTEIN"/>
    <property type="match status" value="1"/>
</dbReference>
<feature type="chain" id="PRO_5041347332" evidence="1">
    <location>
        <begin position="27"/>
        <end position="189"/>
    </location>
</feature>
<accession>A0AA37Q9E8</accession>
<dbReference type="AlphaFoldDB" id="A0AA37Q9E8"/>
<dbReference type="EMBL" id="BRXS01000002">
    <property type="protein sequence ID" value="GLC24741.1"/>
    <property type="molecule type" value="Genomic_DNA"/>
</dbReference>
<dbReference type="InterPro" id="IPR036610">
    <property type="entry name" value="PEBP-like_sf"/>
</dbReference>
<dbReference type="InterPro" id="IPR005247">
    <property type="entry name" value="YbhB_YbcL/LppC-like"/>
</dbReference>
<proteinExistence type="predicted"/>
<keyword evidence="3" id="KW-1185">Reference proteome</keyword>
<dbReference type="InterPro" id="IPR008914">
    <property type="entry name" value="PEBP"/>
</dbReference>
<dbReference type="PANTHER" id="PTHR30289">
    <property type="entry name" value="UNCHARACTERIZED PROTEIN YBCL-RELATED"/>
    <property type="match status" value="1"/>
</dbReference>
<sequence>MHPLMRLRPALLAASLLVAAPAAAQAQRLSLTSTDLSRETKIGNRHVFNGFGCSGQNVSPQLAWKNAPAGTKSFAITAYDPDAPTGSGWWHWVVYDIPATTTALPSGAGSTTPAALPAGAVQGTTDFGAKGYGGPCPPPGDKPHRYIFTVHALKVAKLDVPATATAAMIGFNINANRLASATLTARYGR</sequence>
<evidence type="ECO:0000313" key="3">
    <source>
        <dbReference type="Proteomes" id="UP001161325"/>
    </source>
</evidence>
<dbReference type="SUPFAM" id="SSF49777">
    <property type="entry name" value="PEBP-like"/>
    <property type="match status" value="1"/>
</dbReference>
<protein>
    <submittedName>
        <fullName evidence="2">Kinase inhibitor</fullName>
    </submittedName>
</protein>
<evidence type="ECO:0000256" key="1">
    <source>
        <dbReference type="SAM" id="SignalP"/>
    </source>
</evidence>
<keyword evidence="1" id="KW-0732">Signal</keyword>
<dbReference type="Pfam" id="PF01161">
    <property type="entry name" value="PBP"/>
    <property type="match status" value="1"/>
</dbReference>
<comment type="caution">
    <text evidence="2">The sequence shown here is derived from an EMBL/GenBank/DDBJ whole genome shotgun (WGS) entry which is preliminary data.</text>
</comment>